<dbReference type="OrthoDB" id="2454247at2"/>
<dbReference type="EMBL" id="BORJ01000001">
    <property type="protein sequence ID" value="GIN94976.1"/>
    <property type="molecule type" value="Genomic_DNA"/>
</dbReference>
<evidence type="ECO:0000313" key="1">
    <source>
        <dbReference type="EMBL" id="GIN94976.1"/>
    </source>
</evidence>
<gene>
    <name evidence="2" type="ORF">D5F11_020925</name>
    <name evidence="1" type="ORF">J6TS1_08460</name>
</gene>
<evidence type="ECO:0000313" key="2">
    <source>
        <dbReference type="EMBL" id="RST57824.1"/>
    </source>
</evidence>
<reference evidence="2 3" key="1">
    <citation type="submission" date="2018-12" db="EMBL/GenBank/DDBJ databases">
        <authorList>
            <person name="Sun L."/>
            <person name="Chen Z."/>
        </authorList>
    </citation>
    <scope>NUCLEOTIDE SEQUENCE [LARGE SCALE GENOMIC DNA]</scope>
    <source>
        <strain evidence="2 3">LMG 29736</strain>
    </source>
</reference>
<evidence type="ECO:0000313" key="3">
    <source>
        <dbReference type="Proteomes" id="UP000287296"/>
    </source>
</evidence>
<dbReference type="InterPro" id="IPR021321">
    <property type="entry name" value="DUF2922"/>
</dbReference>
<protein>
    <submittedName>
        <fullName evidence="2">DUF2922 domain-containing protein</fullName>
    </submittedName>
</protein>
<dbReference type="RefSeq" id="WP_120118744.1">
    <property type="nucleotide sequence ID" value="NZ_BORI01000006.1"/>
</dbReference>
<dbReference type="EMBL" id="QYTW02000028">
    <property type="protein sequence ID" value="RST57824.1"/>
    <property type="molecule type" value="Genomic_DNA"/>
</dbReference>
<evidence type="ECO:0000313" key="4">
    <source>
        <dbReference type="Proteomes" id="UP000680670"/>
    </source>
</evidence>
<name>A0A429X380_SIMTE</name>
<dbReference type="Proteomes" id="UP000680670">
    <property type="component" value="Unassembled WGS sequence"/>
</dbReference>
<keyword evidence="4" id="KW-1185">Reference proteome</keyword>
<sequence>MKTLELHFVTGGGKTARLTIEQPQEPIHPKDVKNAMQSIIDSGVFIDSEGNTYEEMKAARLVERTVTEYSLD</sequence>
<dbReference type="Proteomes" id="UP000287296">
    <property type="component" value="Unassembled WGS sequence"/>
</dbReference>
<comment type="caution">
    <text evidence="2">The sequence shown here is derived from an EMBL/GenBank/DDBJ whole genome shotgun (WGS) entry which is preliminary data.</text>
</comment>
<dbReference type="Pfam" id="PF11148">
    <property type="entry name" value="DUF2922"/>
    <property type="match status" value="1"/>
</dbReference>
<organism evidence="2 3">
    <name type="scientific">Siminovitchia terrae</name>
    <name type="common">Bacillus terrae</name>
    <dbReference type="NCBI Taxonomy" id="1914933"/>
    <lineage>
        <taxon>Bacteria</taxon>
        <taxon>Bacillati</taxon>
        <taxon>Bacillota</taxon>
        <taxon>Bacilli</taxon>
        <taxon>Bacillales</taxon>
        <taxon>Bacillaceae</taxon>
        <taxon>Siminovitchia</taxon>
    </lineage>
</organism>
<proteinExistence type="predicted"/>
<reference evidence="1 4" key="2">
    <citation type="submission" date="2021-03" db="EMBL/GenBank/DDBJ databases">
        <title>Antimicrobial resistance genes in bacteria isolated from Japanese honey, and their potential for conferring macrolide and lincosamide resistance in the American foulbrood pathogen Paenibacillus larvae.</title>
        <authorList>
            <person name="Okamoto M."/>
            <person name="Kumagai M."/>
            <person name="Kanamori H."/>
            <person name="Takamatsu D."/>
        </authorList>
    </citation>
    <scope>NUCLEOTIDE SEQUENCE [LARGE SCALE GENOMIC DNA]</scope>
    <source>
        <strain evidence="1 4">J6TS1</strain>
    </source>
</reference>
<dbReference type="AlphaFoldDB" id="A0A429X380"/>
<accession>A0A429X380</accession>